<name>A0ABD3DP85_9LAMI</name>
<accession>A0ABD3DP85</accession>
<organism evidence="6 7">
    <name type="scientific">Castilleja foliolosa</name>
    <dbReference type="NCBI Taxonomy" id="1961234"/>
    <lineage>
        <taxon>Eukaryota</taxon>
        <taxon>Viridiplantae</taxon>
        <taxon>Streptophyta</taxon>
        <taxon>Embryophyta</taxon>
        <taxon>Tracheophyta</taxon>
        <taxon>Spermatophyta</taxon>
        <taxon>Magnoliopsida</taxon>
        <taxon>eudicotyledons</taxon>
        <taxon>Gunneridae</taxon>
        <taxon>Pentapetalae</taxon>
        <taxon>asterids</taxon>
        <taxon>lamiids</taxon>
        <taxon>Lamiales</taxon>
        <taxon>Orobanchaceae</taxon>
        <taxon>Pedicularideae</taxon>
        <taxon>Castillejinae</taxon>
        <taxon>Castilleja</taxon>
    </lineage>
</organism>
<comment type="similarity">
    <text evidence="2 4">Belongs to the Ninja family.</text>
</comment>
<gene>
    <name evidence="6" type="ORF">CASFOL_011804</name>
</gene>
<evidence type="ECO:0000313" key="7">
    <source>
        <dbReference type="Proteomes" id="UP001632038"/>
    </source>
</evidence>
<dbReference type="PANTHER" id="PTHR31413">
    <property type="entry name" value="AFP HOMOLOG 2"/>
    <property type="match status" value="1"/>
</dbReference>
<dbReference type="Pfam" id="PF16135">
    <property type="entry name" value="TDBD"/>
    <property type="match status" value="1"/>
</dbReference>
<dbReference type="AlphaFoldDB" id="A0ABD3DP85"/>
<evidence type="ECO:0000256" key="3">
    <source>
        <dbReference type="ARBA" id="ARBA00023242"/>
    </source>
</evidence>
<dbReference type="PANTHER" id="PTHR31413:SF31">
    <property type="entry name" value="NINJA-FAMILY PROTEIN AFP3"/>
    <property type="match status" value="1"/>
</dbReference>
<dbReference type="EMBL" id="JAVIJP010000015">
    <property type="protein sequence ID" value="KAL3643872.1"/>
    <property type="molecule type" value="Genomic_DNA"/>
</dbReference>
<comment type="caution">
    <text evidence="6">The sequence shown here is derived from an EMBL/GenBank/DDBJ whole genome shotgun (WGS) entry which is preliminary data.</text>
</comment>
<evidence type="ECO:0000313" key="6">
    <source>
        <dbReference type="EMBL" id="KAL3643872.1"/>
    </source>
</evidence>
<evidence type="ECO:0000256" key="2">
    <source>
        <dbReference type="ARBA" id="ARBA00006081"/>
    </source>
</evidence>
<comment type="subcellular location">
    <subcellularLocation>
        <location evidence="1 4">Nucleus</location>
    </subcellularLocation>
</comment>
<evidence type="ECO:0000256" key="1">
    <source>
        <dbReference type="ARBA" id="ARBA00004123"/>
    </source>
</evidence>
<dbReference type="GO" id="GO:0005634">
    <property type="term" value="C:nucleus"/>
    <property type="evidence" value="ECO:0007669"/>
    <property type="project" value="UniProtKB-SubCell"/>
</dbReference>
<proteinExistence type="inferred from homology"/>
<dbReference type="InterPro" id="IPR031307">
    <property type="entry name" value="Ninja_fam"/>
</dbReference>
<evidence type="ECO:0000256" key="4">
    <source>
        <dbReference type="RuleBase" id="RU369029"/>
    </source>
</evidence>
<keyword evidence="7" id="KW-1185">Reference proteome</keyword>
<dbReference type="Proteomes" id="UP001632038">
    <property type="component" value="Unassembled WGS sequence"/>
</dbReference>
<keyword evidence="3 4" id="KW-0539">Nucleus</keyword>
<reference evidence="7" key="1">
    <citation type="journal article" date="2024" name="IScience">
        <title>Strigolactones Initiate the Formation of Haustorium-like Structures in Castilleja.</title>
        <authorList>
            <person name="Buerger M."/>
            <person name="Peterson D."/>
            <person name="Chory J."/>
        </authorList>
    </citation>
    <scope>NUCLEOTIDE SEQUENCE [LARGE SCALE GENOMIC DNA]</scope>
</reference>
<dbReference type="InterPro" id="IPR032308">
    <property type="entry name" value="TDBD"/>
</dbReference>
<comment type="function">
    <text evidence="4">Acts as a negative regulator of abscisic acid (ABA) response.</text>
</comment>
<evidence type="ECO:0000259" key="5">
    <source>
        <dbReference type="Pfam" id="PF16135"/>
    </source>
</evidence>
<feature type="domain" description="Tify" evidence="5">
    <location>
        <begin position="256"/>
        <end position="289"/>
    </location>
</feature>
<sequence>MERADGNSGVSISRDLMNKKIKIEVEAHNLTNEEQKPNGKIQLNLGLSLNSPFSVGPSSAKTLERSRSVSNLPGKAAVHLPRRAARDEHSQELPRASSLPAVRKKRIEKMKSVRVVKAEIVGSGLHKGEKGGVDVKFPDNVGAVNGPGNLQSSEGSIGSQMGAGSTGYHFPQAPAMMGANLNNNMLRSSSTRQIQIPKNEHGVPRSAVAADSDRDRDDRQILKNAMLNMPHVSTKANGFKQIEGILYKYARPDELKIVCACHGFFFSPAEFVRHGGGRDVEHPLKQIFVNFCPLL</sequence>
<protein>
    <recommendedName>
        <fullName evidence="4">Ninja-family protein</fullName>
    </recommendedName>
    <alternativeName>
        <fullName evidence="4">ABI-binding protein</fullName>
    </alternativeName>
</protein>